<evidence type="ECO:0000313" key="5">
    <source>
        <dbReference type="EMBL" id="AIC47701.1"/>
    </source>
</evidence>
<dbReference type="SUPFAM" id="SSF55174">
    <property type="entry name" value="Alpha-L RNA-binding motif"/>
    <property type="match status" value="1"/>
</dbReference>
<keyword evidence="6" id="KW-1185">Reference proteome</keyword>
<dbReference type="InterPro" id="IPR029063">
    <property type="entry name" value="SAM-dependent_MTases_sf"/>
</dbReference>
<keyword evidence="5" id="KW-0489">Methyltransferase</keyword>
<dbReference type="Pfam" id="PF01479">
    <property type="entry name" value="S4"/>
    <property type="match status" value="1"/>
</dbReference>
<dbReference type="CDD" id="cd02440">
    <property type="entry name" value="AdoMet_MTases"/>
    <property type="match status" value="1"/>
</dbReference>
<dbReference type="Gene3D" id="3.10.290.10">
    <property type="entry name" value="RNA-binding S4 domain"/>
    <property type="match status" value="1"/>
</dbReference>
<dbReference type="GO" id="GO:0032259">
    <property type="term" value="P:methylation"/>
    <property type="evidence" value="ECO:0007669"/>
    <property type="project" value="UniProtKB-KW"/>
</dbReference>
<dbReference type="STRING" id="529884.Rhola_00008990"/>
<dbReference type="InterPro" id="IPR047048">
    <property type="entry name" value="TlyA"/>
</dbReference>
<dbReference type="Pfam" id="PF01728">
    <property type="entry name" value="FtsJ"/>
    <property type="match status" value="1"/>
</dbReference>
<gene>
    <name evidence="5" type="ORF">Rhola_00008990</name>
</gene>
<dbReference type="NCBIfam" id="TIGR00478">
    <property type="entry name" value="tly"/>
    <property type="match status" value="1"/>
</dbReference>
<dbReference type="EC" id="2.1.1.226" evidence="5"/>
<dbReference type="InterPro" id="IPR002942">
    <property type="entry name" value="S4_RNA-bd"/>
</dbReference>
<name>A0A060JCY1_9MICO</name>
<dbReference type="SUPFAM" id="SSF53335">
    <property type="entry name" value="S-adenosyl-L-methionine-dependent methyltransferases"/>
    <property type="match status" value="1"/>
</dbReference>
<dbReference type="InterPro" id="IPR004538">
    <property type="entry name" value="Hemolysin_A/TlyA"/>
</dbReference>
<dbReference type="Gene3D" id="3.40.50.150">
    <property type="entry name" value="Vaccinia Virus protein VP39"/>
    <property type="match status" value="1"/>
</dbReference>
<dbReference type="OrthoDB" id="9784736at2"/>
<dbReference type="GO" id="GO:0003723">
    <property type="term" value="F:RNA binding"/>
    <property type="evidence" value="ECO:0007669"/>
    <property type="project" value="UniProtKB-KW"/>
</dbReference>
<dbReference type="InterPro" id="IPR036986">
    <property type="entry name" value="S4_RNA-bd_sf"/>
</dbReference>
<protein>
    <submittedName>
        <fullName evidence="5">Hemolysin TlyA family protein</fullName>
        <ecNumber evidence="5">2.1.1.226</ecNumber>
        <ecNumber evidence="5">2.1.1.227</ecNumber>
    </submittedName>
</protein>
<evidence type="ECO:0000259" key="4">
    <source>
        <dbReference type="SMART" id="SM00363"/>
    </source>
</evidence>
<dbReference type="EMBL" id="CP007490">
    <property type="protein sequence ID" value="AIC47701.1"/>
    <property type="molecule type" value="Genomic_DNA"/>
</dbReference>
<reference evidence="5 6" key="1">
    <citation type="journal article" date="2014" name="Int. J. Syst. Evol. Microbiol.">
        <title>Rhodoluna lacicola gen. nov., sp. nov., a planktonic freshwater bacterium with stream-lined genome.</title>
        <authorList>
            <person name="Hahn M."/>
            <person name="Schmidt J."/>
            <person name="Taipale S.J."/>
            <person name="Doolittle W.F."/>
            <person name="Koll U."/>
        </authorList>
    </citation>
    <scope>NUCLEOTIDE SEQUENCE [LARGE SCALE GENOMIC DNA]</scope>
    <source>
        <strain evidence="5 6">MWH-Ta8</strain>
    </source>
</reference>
<dbReference type="eggNOG" id="COG1189">
    <property type="taxonomic scope" value="Bacteria"/>
</dbReference>
<evidence type="ECO:0000256" key="3">
    <source>
        <dbReference type="PROSITE-ProRule" id="PRU00182"/>
    </source>
</evidence>
<dbReference type="PANTHER" id="PTHR32319">
    <property type="entry name" value="BACTERIAL HEMOLYSIN-LIKE PROTEIN"/>
    <property type="match status" value="1"/>
</dbReference>
<sequence>MRIDLALVERGLARSRNHASSLVESNRVLVNGKAAKKSSQNVDDDAKISVLDAVDYVSRAGHKLAKALDVFTEIDLVGKTALDVGASTGGFTDVLLRRGVEKVFAIDVGHEQMVEQLFEHPKVICVEGFNARELSPETLSQRTGIPQSHINIDVVVGDLSFISLTLVLAQMLSVAPRAEFVLLVKPQFEVGKQSLSAHGLVNDHNLRAGAIKQVADEAAKLGMGIRGLERSELPGTHGNVEYVLWISPNEPVNQSKWTDRIESVAKETK</sequence>
<accession>A0A060JCY1</accession>
<comment type="similarity">
    <text evidence="2">Belongs to the TlyA family.</text>
</comment>
<dbReference type="PROSITE" id="PS50889">
    <property type="entry name" value="S4"/>
    <property type="match status" value="1"/>
</dbReference>
<keyword evidence="5" id="KW-0808">Transferase</keyword>
<dbReference type="EC" id="2.1.1.227" evidence="5"/>
<dbReference type="GO" id="GO:0008168">
    <property type="term" value="F:methyltransferase activity"/>
    <property type="evidence" value="ECO:0007669"/>
    <property type="project" value="UniProtKB-KW"/>
</dbReference>
<dbReference type="PANTHER" id="PTHR32319:SF0">
    <property type="entry name" value="BACTERIAL HEMOLYSIN-LIKE PROTEIN"/>
    <property type="match status" value="1"/>
</dbReference>
<dbReference type="InterPro" id="IPR002877">
    <property type="entry name" value="RNA_MeTrfase_FtsJ_dom"/>
</dbReference>
<keyword evidence="1 3" id="KW-0694">RNA-binding</keyword>
<dbReference type="AlphaFoldDB" id="A0A060JCY1"/>
<proteinExistence type="inferred from homology"/>
<dbReference type="CDD" id="cd00165">
    <property type="entry name" value="S4"/>
    <property type="match status" value="1"/>
</dbReference>
<dbReference type="Proteomes" id="UP000067708">
    <property type="component" value="Chromosome"/>
</dbReference>
<feature type="domain" description="RNA-binding S4" evidence="4">
    <location>
        <begin position="1"/>
        <end position="65"/>
    </location>
</feature>
<dbReference type="SMART" id="SM00363">
    <property type="entry name" value="S4"/>
    <property type="match status" value="1"/>
</dbReference>
<dbReference type="HOGENOM" id="CLU_058015_1_0_11"/>
<dbReference type="KEGG" id="rla:Rhola_00008990"/>
<organism evidence="5 6">
    <name type="scientific">Rhodoluna lacicola</name>
    <dbReference type="NCBI Taxonomy" id="529884"/>
    <lineage>
        <taxon>Bacteria</taxon>
        <taxon>Bacillati</taxon>
        <taxon>Actinomycetota</taxon>
        <taxon>Actinomycetes</taxon>
        <taxon>Micrococcales</taxon>
        <taxon>Microbacteriaceae</taxon>
        <taxon>Luna cluster</taxon>
        <taxon>Luna-1 subcluster</taxon>
        <taxon>Rhodoluna</taxon>
    </lineage>
</organism>
<dbReference type="RefSeq" id="WP_038502658.1">
    <property type="nucleotide sequence ID" value="NZ_CP007490.1"/>
</dbReference>
<evidence type="ECO:0000256" key="1">
    <source>
        <dbReference type="ARBA" id="ARBA00022884"/>
    </source>
</evidence>
<dbReference type="PIRSF" id="PIRSF005578">
    <property type="entry name" value="TlyA"/>
    <property type="match status" value="1"/>
</dbReference>
<evidence type="ECO:0000313" key="6">
    <source>
        <dbReference type="Proteomes" id="UP000067708"/>
    </source>
</evidence>
<evidence type="ECO:0000256" key="2">
    <source>
        <dbReference type="ARBA" id="ARBA00029460"/>
    </source>
</evidence>